<dbReference type="Proteomes" id="UP001732700">
    <property type="component" value="Chromosome 3D"/>
</dbReference>
<proteinExistence type="predicted"/>
<sequence length="365" mass="40981">MAECLDVPLSDTNGSATTQREQSLGEPLSDTKESATTQGEQSLAEALSHSNGSATTRDEQSLGETLSDTDGYAIIQGEPSSDGDELIIVDEMDSLWDDVNTMVDFSTFVTYSVVKGFVKDVEKEVVQQFASKDEEIRLLHHRLLQLVNGSSSLYEGRDRKYDEVYSIRQQLDAISKSLLNSEWGLPGSQYNSEGAEDVSKHRGKEQPLRNGPTKDENPKISTEEEKTFTSTIYKEKEFKERMTSLVESMREFGNFVTDQQTVMANKVQHSESRFCLLKDQCKHLAKEGNLLKKKALWYKEIAETKGSNLQKAELEVDLLGDEVEALTDLLAKIYIALDHYSPVLQHYTGVMETLNMIKKHISTAK</sequence>
<evidence type="ECO:0000313" key="1">
    <source>
        <dbReference type="EnsemblPlants" id="AVESA.00010b.r2.3DG0523910.1.CDS"/>
    </source>
</evidence>
<reference evidence="1" key="2">
    <citation type="submission" date="2025-09" db="UniProtKB">
        <authorList>
            <consortium name="EnsemblPlants"/>
        </authorList>
    </citation>
    <scope>IDENTIFICATION</scope>
</reference>
<dbReference type="EnsemblPlants" id="AVESA.00010b.r2.3DG0523910.1">
    <property type="protein sequence ID" value="AVESA.00010b.r2.3DG0523910.1.CDS"/>
    <property type="gene ID" value="AVESA.00010b.r2.3DG0523910"/>
</dbReference>
<keyword evidence="2" id="KW-1185">Reference proteome</keyword>
<evidence type="ECO:0000313" key="2">
    <source>
        <dbReference type="Proteomes" id="UP001732700"/>
    </source>
</evidence>
<protein>
    <submittedName>
        <fullName evidence="1">Uncharacterized protein</fullName>
    </submittedName>
</protein>
<organism evidence="1 2">
    <name type="scientific">Avena sativa</name>
    <name type="common">Oat</name>
    <dbReference type="NCBI Taxonomy" id="4498"/>
    <lineage>
        <taxon>Eukaryota</taxon>
        <taxon>Viridiplantae</taxon>
        <taxon>Streptophyta</taxon>
        <taxon>Embryophyta</taxon>
        <taxon>Tracheophyta</taxon>
        <taxon>Spermatophyta</taxon>
        <taxon>Magnoliopsida</taxon>
        <taxon>Liliopsida</taxon>
        <taxon>Poales</taxon>
        <taxon>Poaceae</taxon>
        <taxon>BOP clade</taxon>
        <taxon>Pooideae</taxon>
        <taxon>Poodae</taxon>
        <taxon>Poeae</taxon>
        <taxon>Poeae Chloroplast Group 1 (Aveneae type)</taxon>
        <taxon>Aveninae</taxon>
        <taxon>Avena</taxon>
    </lineage>
</organism>
<reference evidence="1" key="1">
    <citation type="submission" date="2021-05" db="EMBL/GenBank/DDBJ databases">
        <authorList>
            <person name="Scholz U."/>
            <person name="Mascher M."/>
            <person name="Fiebig A."/>
        </authorList>
    </citation>
    <scope>NUCLEOTIDE SEQUENCE [LARGE SCALE GENOMIC DNA]</scope>
</reference>
<name>A0ACD5VXQ6_AVESA</name>
<accession>A0ACD5VXQ6</accession>